<feature type="region of interest" description="Lon-protease-like" evidence="11">
    <location>
        <begin position="352"/>
        <end position="457"/>
    </location>
</feature>
<evidence type="ECO:0000313" key="16">
    <source>
        <dbReference type="Proteomes" id="UP000249377"/>
    </source>
</evidence>
<sequence>MASKAKNIYICSECGFESPKWYGKCPGCGQWNTLTEEIQAAPSKFSAPVRNAENRAKAVAINEISTDEEIRYHTGFSELDRVLGGGIVKGSLTIISGDPGIGKSTILLQICEYLGRSLKILYVSGEESGRQIKLRAARLGVHSENLYILTETDIQAVIEHIRTEKPDIVMIDSIQTMNYTELSSSPGSVTQVRECTNAIMHVAKSFEIPAILVGHVNKDGAIAGPKVLEHIVDAVLYFEGDRQMTYRILRAVKNRFGSTNEIGVFDMGENGLQQVDNPSMAMLSGRPVHVSGTCVTCVMEGTRPILAEIQGLATTSGFGNPRRMATGFDYNRMNLLLAVLEKRAGFYFSNLDTYVNVVGGLRLDEPAVDLAVAMALISSLKDVPIKEDALVFGEIGLAGELRMTSHVQARISEAQRLGFRRCILPANCLKKRPVSDCEIELIGVNTVREAFEALAES</sequence>
<feature type="binding site" evidence="11">
    <location>
        <begin position="97"/>
        <end position="104"/>
    </location>
    <ligand>
        <name>ATP</name>
        <dbReference type="ChEBI" id="CHEBI:30616"/>
    </ligand>
</feature>
<dbReference type="CDD" id="cd01121">
    <property type="entry name" value="RadA_SMS_N"/>
    <property type="match status" value="1"/>
</dbReference>
<organism evidence="15 16">
    <name type="scientific">Hydrogeniiclostridium mannosilyticum</name>
    <dbReference type="NCBI Taxonomy" id="2764322"/>
    <lineage>
        <taxon>Bacteria</taxon>
        <taxon>Bacillati</taxon>
        <taxon>Bacillota</taxon>
        <taxon>Clostridia</taxon>
        <taxon>Eubacteriales</taxon>
        <taxon>Acutalibacteraceae</taxon>
        <taxon>Hydrogeniiclostridium</taxon>
    </lineage>
</organism>
<accession>A0A328UAZ6</accession>
<dbReference type="GO" id="GO:0003684">
    <property type="term" value="F:damaged DNA binding"/>
    <property type="evidence" value="ECO:0007669"/>
    <property type="project" value="InterPro"/>
</dbReference>
<feature type="domain" description="RecA family profile 1" evidence="14">
    <location>
        <begin position="68"/>
        <end position="216"/>
    </location>
</feature>
<keyword evidence="16" id="KW-1185">Reference proteome</keyword>
<dbReference type="SUPFAM" id="SSF52540">
    <property type="entry name" value="P-loop containing nucleoside triphosphate hydrolases"/>
    <property type="match status" value="1"/>
</dbReference>
<dbReference type="InterPro" id="IPR004504">
    <property type="entry name" value="DNA_repair_RadA"/>
</dbReference>
<dbReference type="InterPro" id="IPR003593">
    <property type="entry name" value="AAA+_ATPase"/>
</dbReference>
<protein>
    <recommendedName>
        <fullName evidence="11 12">DNA repair protein RadA</fullName>
    </recommendedName>
</protein>
<dbReference type="GO" id="GO:0005524">
    <property type="term" value="F:ATP binding"/>
    <property type="evidence" value="ECO:0007669"/>
    <property type="project" value="UniProtKB-UniRule"/>
</dbReference>
<evidence type="ECO:0000256" key="1">
    <source>
        <dbReference type="ARBA" id="ARBA00022723"/>
    </source>
</evidence>
<comment type="function">
    <text evidence="13">DNA-dependent ATPase involved in processing of recombination intermediates, plays a role in repairing DNA breaks. Stimulates the branch migration of RecA-mediated strand transfer reactions, allowing the 3' invading strand to extend heteroduplex DNA faster. Binds ssDNA in the presence of ADP but not other nucleotides, has ATPase activity that is stimulated by ssDNA and various branched DNA structures, but inhibited by SSB. Does not have RecA's homology-searching function.</text>
</comment>
<dbReference type="Proteomes" id="UP000249377">
    <property type="component" value="Unassembled WGS sequence"/>
</dbReference>
<dbReference type="EMBL" id="QLYR01000005">
    <property type="protein sequence ID" value="RAQ28471.1"/>
    <property type="molecule type" value="Genomic_DNA"/>
</dbReference>
<dbReference type="PROSITE" id="PS50162">
    <property type="entry name" value="RECA_2"/>
    <property type="match status" value="1"/>
</dbReference>
<dbReference type="PANTHER" id="PTHR32472:SF10">
    <property type="entry name" value="DNA REPAIR PROTEIN RADA-LIKE PROTEIN"/>
    <property type="match status" value="1"/>
</dbReference>
<evidence type="ECO:0000256" key="12">
    <source>
        <dbReference type="NCBIfam" id="TIGR00416"/>
    </source>
</evidence>
<keyword evidence="4 13" id="KW-0863">Zinc-finger</keyword>
<evidence type="ECO:0000259" key="14">
    <source>
        <dbReference type="PROSITE" id="PS50162"/>
    </source>
</evidence>
<dbReference type="Pfam" id="PF13481">
    <property type="entry name" value="AAA_25"/>
    <property type="match status" value="1"/>
</dbReference>
<feature type="short sequence motif" description="RadA KNRFG motif" evidence="11">
    <location>
        <begin position="253"/>
        <end position="257"/>
    </location>
</feature>
<dbReference type="GO" id="GO:0008270">
    <property type="term" value="F:zinc ion binding"/>
    <property type="evidence" value="ECO:0007669"/>
    <property type="project" value="UniProtKB-KW"/>
</dbReference>
<dbReference type="SUPFAM" id="SSF54211">
    <property type="entry name" value="Ribosomal protein S5 domain 2-like"/>
    <property type="match status" value="1"/>
</dbReference>
<evidence type="ECO:0000256" key="11">
    <source>
        <dbReference type="HAMAP-Rule" id="MF_01498"/>
    </source>
</evidence>
<dbReference type="InterPro" id="IPR020568">
    <property type="entry name" value="Ribosomal_Su5_D2-typ_SF"/>
</dbReference>
<keyword evidence="1 11" id="KW-0479">Metal-binding</keyword>
<comment type="domain">
    <text evidence="11">The middle region has homology to RecA with ATPase motifs including the RadA KNRFG motif, while the C-terminus is homologous to Lon protease.</text>
</comment>
<dbReference type="SMART" id="SM00382">
    <property type="entry name" value="AAA"/>
    <property type="match status" value="1"/>
</dbReference>
<keyword evidence="6 13" id="KW-0862">Zinc</keyword>
<evidence type="ECO:0000256" key="10">
    <source>
        <dbReference type="ARBA" id="ARBA00023204"/>
    </source>
</evidence>
<dbReference type="Gene3D" id="3.40.50.300">
    <property type="entry name" value="P-loop containing nucleotide triphosphate hydrolases"/>
    <property type="match status" value="1"/>
</dbReference>
<evidence type="ECO:0000256" key="2">
    <source>
        <dbReference type="ARBA" id="ARBA00022741"/>
    </source>
</evidence>
<dbReference type="InterPro" id="IPR020588">
    <property type="entry name" value="RecA_ATP-bd"/>
</dbReference>
<evidence type="ECO:0000256" key="4">
    <source>
        <dbReference type="ARBA" id="ARBA00022771"/>
    </source>
</evidence>
<comment type="similarity">
    <text evidence="11 13">Belongs to the RecA family. RadA subfamily.</text>
</comment>
<dbReference type="Pfam" id="PF13541">
    <property type="entry name" value="ChlI"/>
    <property type="match status" value="1"/>
</dbReference>
<comment type="function">
    <text evidence="11">Plays a role in repairing double-strand DNA breaks, probably involving stabilizing or processing branched DNA or blocked replication forks.</text>
</comment>
<dbReference type="InterPro" id="IPR041166">
    <property type="entry name" value="Rubredoxin_2"/>
</dbReference>
<dbReference type="Pfam" id="PF18073">
    <property type="entry name" value="Zn_ribbon_LapB"/>
    <property type="match status" value="1"/>
</dbReference>
<dbReference type="HAMAP" id="MF_01498">
    <property type="entry name" value="RadA_bact"/>
    <property type="match status" value="1"/>
</dbReference>
<dbReference type="PANTHER" id="PTHR32472">
    <property type="entry name" value="DNA REPAIR PROTEIN RADA"/>
    <property type="match status" value="1"/>
</dbReference>
<gene>
    <name evidence="11" type="primary">radA</name>
    <name evidence="15" type="ORF">DPQ25_09095</name>
</gene>
<keyword evidence="9 11" id="KW-0238">DNA-binding</keyword>
<dbReference type="NCBIfam" id="TIGR00416">
    <property type="entry name" value="sms"/>
    <property type="match status" value="1"/>
</dbReference>
<dbReference type="GO" id="GO:0140664">
    <property type="term" value="F:ATP-dependent DNA damage sensor activity"/>
    <property type="evidence" value="ECO:0007669"/>
    <property type="project" value="InterPro"/>
</dbReference>
<dbReference type="Gene3D" id="3.30.230.10">
    <property type="match status" value="1"/>
</dbReference>
<dbReference type="GO" id="GO:0005829">
    <property type="term" value="C:cytosol"/>
    <property type="evidence" value="ECO:0007669"/>
    <property type="project" value="TreeGrafter"/>
</dbReference>
<evidence type="ECO:0000256" key="13">
    <source>
        <dbReference type="RuleBase" id="RU003555"/>
    </source>
</evidence>
<evidence type="ECO:0000256" key="7">
    <source>
        <dbReference type="ARBA" id="ARBA00022840"/>
    </source>
</evidence>
<dbReference type="FunFam" id="3.40.50.300:FF:000050">
    <property type="entry name" value="DNA repair protein RadA"/>
    <property type="match status" value="1"/>
</dbReference>
<dbReference type="AlphaFoldDB" id="A0A328UAZ6"/>
<keyword evidence="10 11" id="KW-0234">DNA repair</keyword>
<evidence type="ECO:0000256" key="8">
    <source>
        <dbReference type="ARBA" id="ARBA00023016"/>
    </source>
</evidence>
<dbReference type="PRINTS" id="PR01874">
    <property type="entry name" value="DNAREPAIRADA"/>
</dbReference>
<keyword evidence="2 11" id="KW-0547">Nucleotide-binding</keyword>
<keyword evidence="8 11" id="KW-0346">Stress response</keyword>
<dbReference type="InterPro" id="IPR027417">
    <property type="entry name" value="P-loop_NTPase"/>
</dbReference>
<keyword evidence="7 11" id="KW-0067">ATP-binding</keyword>
<dbReference type="InterPro" id="IPR014721">
    <property type="entry name" value="Ribsml_uS5_D2-typ_fold_subgr"/>
</dbReference>
<comment type="caution">
    <text evidence="15">The sequence shown here is derived from an EMBL/GenBank/DDBJ whole genome shotgun (WGS) entry which is preliminary data.</text>
</comment>
<dbReference type="GO" id="GO:0000725">
    <property type="term" value="P:recombinational repair"/>
    <property type="evidence" value="ECO:0007669"/>
    <property type="project" value="UniProtKB-UniRule"/>
</dbReference>
<evidence type="ECO:0000256" key="5">
    <source>
        <dbReference type="ARBA" id="ARBA00022801"/>
    </source>
</evidence>
<evidence type="ECO:0000256" key="9">
    <source>
        <dbReference type="ARBA" id="ARBA00023125"/>
    </source>
</evidence>
<keyword evidence="3 11" id="KW-0227">DNA damage</keyword>
<dbReference type="GO" id="GO:0016787">
    <property type="term" value="F:hydrolase activity"/>
    <property type="evidence" value="ECO:0007669"/>
    <property type="project" value="UniProtKB-KW"/>
</dbReference>
<proteinExistence type="inferred from homology"/>
<evidence type="ECO:0000256" key="6">
    <source>
        <dbReference type="ARBA" id="ARBA00022833"/>
    </source>
</evidence>
<name>A0A328UAZ6_9FIRM</name>
<dbReference type="RefSeq" id="WP_112332854.1">
    <property type="nucleotide sequence ID" value="NZ_JBKYJQ010000008.1"/>
</dbReference>
<keyword evidence="5" id="KW-0378">Hydrolase</keyword>
<reference evidence="15 16" key="1">
    <citation type="submission" date="2018-06" db="EMBL/GenBank/DDBJ databases">
        <title>Noncontiguous genome sequence of Ruminococcaceae bacterium ASD2818.</title>
        <authorList>
            <person name="Chaplin A.V."/>
            <person name="Sokolova S.R."/>
            <person name="Kochetkova T.O."/>
            <person name="Goltsov A.Y."/>
            <person name="Trofimov D.Y."/>
            <person name="Efimov B.A."/>
        </authorList>
    </citation>
    <scope>NUCLEOTIDE SEQUENCE [LARGE SCALE GENOMIC DNA]</scope>
    <source>
        <strain evidence="15 16">ASD2818</strain>
    </source>
</reference>
<evidence type="ECO:0000313" key="15">
    <source>
        <dbReference type="EMBL" id="RAQ28471.1"/>
    </source>
</evidence>
<evidence type="ECO:0000256" key="3">
    <source>
        <dbReference type="ARBA" id="ARBA00022763"/>
    </source>
</evidence>